<keyword evidence="1" id="KW-0472">Membrane</keyword>
<name>A0AAQ3MFY4_VIGMU</name>
<dbReference type="AlphaFoldDB" id="A0AAQ3MFY4"/>
<sequence length="101" mass="11610">MFLSLGNTSLVSLKSLLMATMALAWCFSLLHVHHHQIIDKKWRRSLRFCVQCRPRSESAPLGWRLRRRKTLLLKLTRNALKAPLYISTAIGSKRTLDLGLP</sequence>
<evidence type="ECO:0000313" key="2">
    <source>
        <dbReference type="EMBL" id="WVY90272.1"/>
    </source>
</evidence>
<gene>
    <name evidence="2" type="ORF">V8G54_035786</name>
</gene>
<keyword evidence="1" id="KW-1133">Transmembrane helix</keyword>
<dbReference type="Proteomes" id="UP001374535">
    <property type="component" value="Chromosome 11"/>
</dbReference>
<accession>A0AAQ3MFY4</accession>
<reference evidence="2 3" key="1">
    <citation type="journal article" date="2023" name="Life. Sci Alliance">
        <title>Evolutionary insights into 3D genome organization and epigenetic landscape of Vigna mungo.</title>
        <authorList>
            <person name="Junaid A."/>
            <person name="Singh B."/>
            <person name="Bhatia S."/>
        </authorList>
    </citation>
    <scope>NUCLEOTIDE SEQUENCE [LARGE SCALE GENOMIC DNA]</scope>
    <source>
        <strain evidence="2">Urdbean</strain>
    </source>
</reference>
<keyword evidence="3" id="KW-1185">Reference proteome</keyword>
<evidence type="ECO:0000256" key="1">
    <source>
        <dbReference type="SAM" id="Phobius"/>
    </source>
</evidence>
<evidence type="ECO:0000313" key="3">
    <source>
        <dbReference type="Proteomes" id="UP001374535"/>
    </source>
</evidence>
<protein>
    <submittedName>
        <fullName evidence="2">Uncharacterized protein</fullName>
    </submittedName>
</protein>
<feature type="transmembrane region" description="Helical" evidence="1">
    <location>
        <begin position="12"/>
        <end position="32"/>
    </location>
</feature>
<keyword evidence="1" id="KW-0812">Transmembrane</keyword>
<organism evidence="2 3">
    <name type="scientific">Vigna mungo</name>
    <name type="common">Black gram</name>
    <name type="synonym">Phaseolus mungo</name>
    <dbReference type="NCBI Taxonomy" id="3915"/>
    <lineage>
        <taxon>Eukaryota</taxon>
        <taxon>Viridiplantae</taxon>
        <taxon>Streptophyta</taxon>
        <taxon>Embryophyta</taxon>
        <taxon>Tracheophyta</taxon>
        <taxon>Spermatophyta</taxon>
        <taxon>Magnoliopsida</taxon>
        <taxon>eudicotyledons</taxon>
        <taxon>Gunneridae</taxon>
        <taxon>Pentapetalae</taxon>
        <taxon>rosids</taxon>
        <taxon>fabids</taxon>
        <taxon>Fabales</taxon>
        <taxon>Fabaceae</taxon>
        <taxon>Papilionoideae</taxon>
        <taxon>50 kb inversion clade</taxon>
        <taxon>NPAAA clade</taxon>
        <taxon>indigoferoid/millettioid clade</taxon>
        <taxon>Phaseoleae</taxon>
        <taxon>Vigna</taxon>
    </lineage>
</organism>
<proteinExistence type="predicted"/>
<dbReference type="EMBL" id="CP144690">
    <property type="protein sequence ID" value="WVY90272.1"/>
    <property type="molecule type" value="Genomic_DNA"/>
</dbReference>